<feature type="transmembrane region" description="Helical" evidence="1">
    <location>
        <begin position="59"/>
        <end position="76"/>
    </location>
</feature>
<protein>
    <recommendedName>
        <fullName evidence="3">SMODS and SLOG-associating 2TM effector domain-containing protein</fullName>
    </recommendedName>
</protein>
<dbReference type="RefSeq" id="WP_369185846.1">
    <property type="nucleotide sequence ID" value="NZ_CP163445.1"/>
</dbReference>
<keyword evidence="1" id="KW-1133">Transmembrane helix</keyword>
<reference evidence="2" key="1">
    <citation type="submission" date="2024-07" db="EMBL/GenBank/DDBJ databases">
        <authorList>
            <person name="Yu S.T."/>
        </authorList>
    </citation>
    <scope>NUCLEOTIDE SEQUENCE</scope>
    <source>
        <strain evidence="2">Y1</strain>
    </source>
</reference>
<dbReference type="EMBL" id="CP163445">
    <property type="protein sequence ID" value="XDQ83805.1"/>
    <property type="molecule type" value="Genomic_DNA"/>
</dbReference>
<keyword evidence="1" id="KW-0812">Transmembrane</keyword>
<name>A0AB39TXC3_9ACTN</name>
<proteinExistence type="predicted"/>
<dbReference type="AlphaFoldDB" id="A0AB39TXC3"/>
<evidence type="ECO:0000256" key="1">
    <source>
        <dbReference type="SAM" id="Phobius"/>
    </source>
</evidence>
<sequence length="157" mass="17232">MELASLVNFNRVLLDRYHGIATEQATKAYRSSQVAMAVGLAILVAAVLAGWNFQGSADRIFVGSAAAIGTAFTAYLSRTYMQTYERALQQLNQFFNQPVLNGYFLTAERMSEQLPAERRAAILERIIDDVLESGKEMHLASTSTTAIPAPRRATGRA</sequence>
<gene>
    <name evidence="2" type="ORF">AB2U05_37510</name>
</gene>
<organism evidence="2">
    <name type="scientific">Streptomyces sp. Y1</name>
    <dbReference type="NCBI Taxonomy" id="3238634"/>
    <lineage>
        <taxon>Bacteria</taxon>
        <taxon>Bacillati</taxon>
        <taxon>Actinomycetota</taxon>
        <taxon>Actinomycetes</taxon>
        <taxon>Kitasatosporales</taxon>
        <taxon>Streptomycetaceae</taxon>
        <taxon>Streptomyces</taxon>
    </lineage>
</organism>
<evidence type="ECO:0008006" key="3">
    <source>
        <dbReference type="Google" id="ProtNLM"/>
    </source>
</evidence>
<keyword evidence="1" id="KW-0472">Membrane</keyword>
<feature type="transmembrane region" description="Helical" evidence="1">
    <location>
        <begin position="34"/>
        <end position="53"/>
    </location>
</feature>
<accession>A0AB39TXC3</accession>
<evidence type="ECO:0000313" key="2">
    <source>
        <dbReference type="EMBL" id="XDQ83805.1"/>
    </source>
</evidence>